<dbReference type="InterPro" id="IPR039701">
    <property type="entry name" value="HS1BP3"/>
</dbReference>
<accession>A0A6P7TJ74</accession>
<keyword evidence="3" id="KW-1185">Reference proteome</keyword>
<feature type="domain" description="PX" evidence="2">
    <location>
        <begin position="16"/>
        <end position="139"/>
    </location>
</feature>
<dbReference type="PANTHER" id="PTHR14431">
    <property type="entry name" value="HCLS1-BINDING PROTEIN 3"/>
    <property type="match status" value="1"/>
</dbReference>
<dbReference type="KEGG" id="osn:115223598"/>
<evidence type="ECO:0000259" key="2">
    <source>
        <dbReference type="PROSITE" id="PS50195"/>
    </source>
</evidence>
<dbReference type="Pfam" id="PF00787">
    <property type="entry name" value="PX"/>
    <property type="match status" value="1"/>
</dbReference>
<proteinExistence type="predicted"/>
<dbReference type="RefSeq" id="XP_029650110.1">
    <property type="nucleotide sequence ID" value="XM_029794250.2"/>
</dbReference>
<evidence type="ECO:0000313" key="3">
    <source>
        <dbReference type="Proteomes" id="UP000515154"/>
    </source>
</evidence>
<dbReference type="GO" id="GO:0035091">
    <property type="term" value="F:phosphatidylinositol binding"/>
    <property type="evidence" value="ECO:0007669"/>
    <property type="project" value="InterPro"/>
</dbReference>
<evidence type="ECO:0000256" key="1">
    <source>
        <dbReference type="SAM" id="MobiDB-lite"/>
    </source>
</evidence>
<gene>
    <name evidence="4" type="primary">LOC115223598</name>
</gene>
<evidence type="ECO:0000313" key="4">
    <source>
        <dbReference type="RefSeq" id="XP_029650110.1"/>
    </source>
</evidence>
<dbReference type="Gene3D" id="3.30.1520.10">
    <property type="entry name" value="Phox-like domain"/>
    <property type="match status" value="1"/>
</dbReference>
<dbReference type="InterPro" id="IPR001683">
    <property type="entry name" value="PX_dom"/>
</dbReference>
<name>A0A6P7TJ74_9MOLL</name>
<dbReference type="PROSITE" id="PS50195">
    <property type="entry name" value="PX"/>
    <property type="match status" value="1"/>
</dbReference>
<feature type="region of interest" description="Disordered" evidence="1">
    <location>
        <begin position="265"/>
        <end position="299"/>
    </location>
</feature>
<reference evidence="4" key="1">
    <citation type="submission" date="2025-08" db="UniProtKB">
        <authorList>
            <consortium name="RefSeq"/>
        </authorList>
    </citation>
    <scope>IDENTIFICATION</scope>
</reference>
<dbReference type="SMART" id="SM00312">
    <property type="entry name" value="PX"/>
    <property type="match status" value="1"/>
</dbReference>
<dbReference type="Proteomes" id="UP000515154">
    <property type="component" value="Linkage group LG23"/>
</dbReference>
<dbReference type="PANTHER" id="PTHR14431:SF1">
    <property type="entry name" value="HCLS1-BINDING PROTEIN 3"/>
    <property type="match status" value="1"/>
</dbReference>
<dbReference type="AlphaFoldDB" id="A0A6P7TJ74"/>
<dbReference type="InterPro" id="IPR036871">
    <property type="entry name" value="PX_dom_sf"/>
</dbReference>
<feature type="compositionally biased region" description="Basic residues" evidence="1">
    <location>
        <begin position="268"/>
        <end position="283"/>
    </location>
</feature>
<sequence>MLAATVTVRQLKNPETGIDVSVPTYEEIPGLLTKSVEYQVTVVTNLAIFKSPKHKESDIVQFVVGKKFNEFEDLHTSLNDKYSGIAFPPFPKKVLLTTDDVYKERRSALDKLMKFCSKTERLSKSYLFLQFLGAPPSKLQKMESLVIREDADDDAECGRTENNKKFVKSPMDEVNIFGEEEEEPQELFPDIGTNQKKLDSNLFVGDSKAKSYKVKMFEEENLEEESVKSILSPVTEEKTLSPENKSNLFSDDLLQVEDDFSQLLAVNKKPRKPVPTPRTHKPKKAADAAQIAKQPSPVLPTSVDEFAKYIEENTDREEVDLFS</sequence>
<dbReference type="SUPFAM" id="SSF64268">
    <property type="entry name" value="PX domain"/>
    <property type="match status" value="1"/>
</dbReference>
<protein>
    <submittedName>
        <fullName evidence="4">HCLS1-binding protein 3</fullName>
    </submittedName>
</protein>
<organism evidence="3 4">
    <name type="scientific">Octopus sinensis</name>
    <name type="common">East Asian common octopus</name>
    <dbReference type="NCBI Taxonomy" id="2607531"/>
    <lineage>
        <taxon>Eukaryota</taxon>
        <taxon>Metazoa</taxon>
        <taxon>Spiralia</taxon>
        <taxon>Lophotrochozoa</taxon>
        <taxon>Mollusca</taxon>
        <taxon>Cephalopoda</taxon>
        <taxon>Coleoidea</taxon>
        <taxon>Octopodiformes</taxon>
        <taxon>Octopoda</taxon>
        <taxon>Incirrata</taxon>
        <taxon>Octopodidae</taxon>
        <taxon>Octopus</taxon>
    </lineage>
</organism>